<organism evidence="1">
    <name type="scientific">Thermogemmatispora argillosa</name>
    <dbReference type="NCBI Taxonomy" id="2045280"/>
    <lineage>
        <taxon>Bacteria</taxon>
        <taxon>Bacillati</taxon>
        <taxon>Chloroflexota</taxon>
        <taxon>Ktedonobacteria</taxon>
        <taxon>Thermogemmatisporales</taxon>
        <taxon>Thermogemmatisporaceae</taxon>
        <taxon>Thermogemmatispora</taxon>
    </lineage>
</organism>
<dbReference type="EMBL" id="AP019377">
    <property type="protein sequence ID" value="BBH92206.1"/>
    <property type="molecule type" value="Genomic_DNA"/>
</dbReference>
<reference evidence="1" key="1">
    <citation type="submission" date="2018-12" db="EMBL/GenBank/DDBJ databases">
        <title>Novel natural products biosynthetic potential of the class Ktedonobacteria.</title>
        <authorList>
            <person name="Zheng Y."/>
            <person name="Saitou A."/>
            <person name="Wang C.M."/>
            <person name="Toyoda A."/>
            <person name="Minakuchi Y."/>
            <person name="Sekiguchi Y."/>
            <person name="Ueda K."/>
            <person name="Takano H."/>
            <person name="Sakai Y."/>
            <person name="Yokota A."/>
            <person name="Yabe S."/>
        </authorList>
    </citation>
    <scope>NUCLEOTIDE SEQUENCE</scope>
    <source>
        <strain evidence="1">A3-2</strain>
    </source>
</reference>
<protein>
    <submittedName>
        <fullName evidence="1">Uncharacterized protein</fullName>
    </submittedName>
</protein>
<dbReference type="AlphaFoldDB" id="A0A455SXB0"/>
<gene>
    <name evidence="1" type="ORF">KTA_04050</name>
</gene>
<name>A0A455SXB0_9CHLR</name>
<proteinExistence type="predicted"/>
<evidence type="ECO:0000313" key="1">
    <source>
        <dbReference type="EMBL" id="BBH92206.1"/>
    </source>
</evidence>
<accession>A0A455SXB0</accession>
<sequence length="102" mass="11117">MERGWPGAAESGNPACRIAARLRCSRENQERLPLFPGQSGQTILDTHHSQLTTAAGRGCTMMPSDAFHPEAPESIYPIDPEQVAELDAMQQDRLLTASIGAW</sequence>